<comment type="caution">
    <text evidence="3">The sequence shown here is derived from an EMBL/GenBank/DDBJ whole genome shotgun (WGS) entry which is preliminary data.</text>
</comment>
<dbReference type="Proteomes" id="UP000436483">
    <property type="component" value="Unassembled WGS sequence"/>
</dbReference>
<protein>
    <recommendedName>
        <fullName evidence="2">Peptidoglycan binding-like domain-containing protein</fullName>
    </recommendedName>
</protein>
<sequence>MNPKSRGLSLSSKRIVVFVLALAGIAGWGAYVHSSLTYAELEEQVRTQSSALQDYQARFAAQRQKAEESAEQIETLRKELSVARSEMQRIKADAEAELVKLREQLAAAPQQDLSLSAGVAPEVLRIKPRPTKQDIVAAQEALTQLRFGELKADGVIGASTRQAIEDFQRAAGLEVTGELQAQTLLALTRAAKVMAAQAERPE</sequence>
<dbReference type="RefSeq" id="WP_160883444.1">
    <property type="nucleotide sequence ID" value="NZ_WURB01000003.1"/>
</dbReference>
<dbReference type="InterPro" id="IPR036366">
    <property type="entry name" value="PGBDSf"/>
</dbReference>
<evidence type="ECO:0000313" key="4">
    <source>
        <dbReference type="Proteomes" id="UP000436483"/>
    </source>
</evidence>
<evidence type="ECO:0000256" key="1">
    <source>
        <dbReference type="SAM" id="Coils"/>
    </source>
</evidence>
<name>A0A7X3SN21_9HYPH</name>
<keyword evidence="1" id="KW-0175">Coiled coil</keyword>
<dbReference type="EMBL" id="WURB01000003">
    <property type="protein sequence ID" value="MXQ10835.1"/>
    <property type="molecule type" value="Genomic_DNA"/>
</dbReference>
<gene>
    <name evidence="3" type="ORF">GR328_05095</name>
</gene>
<reference evidence="3 4" key="2">
    <citation type="submission" date="2020-01" db="EMBL/GenBank/DDBJ databases">
        <title>Microvirga sp. nov., an arsenate reduction bacterium isolated from Tibet hotspring sediments.</title>
        <authorList>
            <person name="Xian W.-D."/>
            <person name="Li W.-J."/>
        </authorList>
    </citation>
    <scope>NUCLEOTIDE SEQUENCE [LARGE SCALE GENOMIC DNA]</scope>
    <source>
        <strain evidence="3 4">KCTC 23863</strain>
    </source>
</reference>
<feature type="coiled-coil region" evidence="1">
    <location>
        <begin position="38"/>
        <end position="111"/>
    </location>
</feature>
<dbReference type="InterPro" id="IPR036365">
    <property type="entry name" value="PGBD-like_sf"/>
</dbReference>
<feature type="domain" description="Peptidoglycan binding-like" evidence="2">
    <location>
        <begin position="132"/>
        <end position="187"/>
    </location>
</feature>
<evidence type="ECO:0000313" key="3">
    <source>
        <dbReference type="EMBL" id="MXQ10835.1"/>
    </source>
</evidence>
<dbReference type="OrthoDB" id="8018686at2"/>
<dbReference type="InterPro" id="IPR002477">
    <property type="entry name" value="Peptidoglycan-bd-like"/>
</dbReference>
<dbReference type="AlphaFoldDB" id="A0A7X3SN21"/>
<dbReference type="Pfam" id="PF01471">
    <property type="entry name" value="PG_binding_1"/>
    <property type="match status" value="1"/>
</dbReference>
<dbReference type="Gene3D" id="1.10.101.10">
    <property type="entry name" value="PGBD-like superfamily/PGBD"/>
    <property type="match status" value="1"/>
</dbReference>
<proteinExistence type="predicted"/>
<accession>A0A7X3SN21</accession>
<reference evidence="3 4" key="1">
    <citation type="submission" date="2019-12" db="EMBL/GenBank/DDBJ databases">
        <authorList>
            <person name="Yuan C.-G."/>
        </authorList>
    </citation>
    <scope>NUCLEOTIDE SEQUENCE [LARGE SCALE GENOMIC DNA]</scope>
    <source>
        <strain evidence="3 4">KCTC 23863</strain>
    </source>
</reference>
<evidence type="ECO:0000259" key="2">
    <source>
        <dbReference type="Pfam" id="PF01471"/>
    </source>
</evidence>
<keyword evidence="4" id="KW-1185">Reference proteome</keyword>
<organism evidence="3 4">
    <name type="scientific">Microvirga makkahensis</name>
    <dbReference type="NCBI Taxonomy" id="1128670"/>
    <lineage>
        <taxon>Bacteria</taxon>
        <taxon>Pseudomonadati</taxon>
        <taxon>Pseudomonadota</taxon>
        <taxon>Alphaproteobacteria</taxon>
        <taxon>Hyphomicrobiales</taxon>
        <taxon>Methylobacteriaceae</taxon>
        <taxon>Microvirga</taxon>
    </lineage>
</organism>
<dbReference type="SUPFAM" id="SSF47090">
    <property type="entry name" value="PGBD-like"/>
    <property type="match status" value="1"/>
</dbReference>